<keyword evidence="15" id="KW-1185">Reference proteome</keyword>
<evidence type="ECO:0000256" key="3">
    <source>
        <dbReference type="ARBA" id="ARBA00009381"/>
    </source>
</evidence>
<dbReference type="EC" id="3.4.19.13" evidence="11"/>
<dbReference type="InterPro" id="IPR029055">
    <property type="entry name" value="Ntn_hydrolases_N"/>
</dbReference>
<comment type="catalytic activity">
    <reaction evidence="2 11">
        <text>glutathione + H2O = L-cysteinylglycine + L-glutamate</text>
        <dbReference type="Rhea" id="RHEA:28807"/>
        <dbReference type="ChEBI" id="CHEBI:15377"/>
        <dbReference type="ChEBI" id="CHEBI:29985"/>
        <dbReference type="ChEBI" id="CHEBI:57925"/>
        <dbReference type="ChEBI" id="CHEBI:61694"/>
        <dbReference type="EC" id="3.4.19.13"/>
    </reaction>
</comment>
<dbReference type="InterPro" id="IPR043138">
    <property type="entry name" value="GGT_lsub"/>
</dbReference>
<evidence type="ECO:0000256" key="6">
    <source>
        <dbReference type="ARBA" id="ARBA00023145"/>
    </source>
</evidence>
<dbReference type="UniPathway" id="UPA00204"/>
<dbReference type="PROSITE" id="PS00462">
    <property type="entry name" value="G_GLU_TRANSPEPTIDASE"/>
    <property type="match status" value="1"/>
</dbReference>
<evidence type="ECO:0000256" key="2">
    <source>
        <dbReference type="ARBA" id="ARBA00001089"/>
    </source>
</evidence>
<protein>
    <recommendedName>
        <fullName evidence="11">Glutathione hydrolase proenzyme</fullName>
        <ecNumber evidence="11">2.3.2.2</ecNumber>
        <ecNumber evidence="11">3.4.19.13</ecNumber>
    </recommendedName>
    <component>
        <recommendedName>
            <fullName evidence="11">Glutathione hydrolase large chain</fullName>
        </recommendedName>
    </component>
    <component>
        <recommendedName>
            <fullName evidence="11">Glutathione hydrolase small chain</fullName>
        </recommendedName>
    </component>
</protein>
<dbReference type="NCBIfam" id="TIGR00066">
    <property type="entry name" value="g_glut_trans"/>
    <property type="match status" value="1"/>
</dbReference>
<keyword evidence="7 11" id="KW-0012">Acyltransferase</keyword>
<dbReference type="Proteomes" id="UP000325122">
    <property type="component" value="Unassembled WGS sequence"/>
</dbReference>
<evidence type="ECO:0000256" key="4">
    <source>
        <dbReference type="ARBA" id="ARBA00022679"/>
    </source>
</evidence>
<feature type="binding site" evidence="10">
    <location>
        <position position="486"/>
    </location>
    <ligand>
        <name>L-glutamate</name>
        <dbReference type="ChEBI" id="CHEBI:29985"/>
    </ligand>
</feature>
<keyword evidence="4 11" id="KW-0808">Transferase</keyword>
<dbReference type="Gene3D" id="3.60.20.40">
    <property type="match status" value="1"/>
</dbReference>
<feature type="compositionally biased region" description="Polar residues" evidence="12">
    <location>
        <begin position="388"/>
        <end position="397"/>
    </location>
</feature>
<dbReference type="PRINTS" id="PR01210">
    <property type="entry name" value="GGTRANSPTASE"/>
</dbReference>
<keyword evidence="6 11" id="KW-0865">Zymogen</keyword>
<dbReference type="SUPFAM" id="SSF56235">
    <property type="entry name" value="N-terminal nucleophile aminohydrolases (Ntn hydrolases)"/>
    <property type="match status" value="1"/>
</dbReference>
<comment type="pathway">
    <text evidence="11">Sulfur metabolism; glutathione metabolism.</text>
</comment>
<accession>A0A5M6ZBV1</accession>
<evidence type="ECO:0000256" key="5">
    <source>
        <dbReference type="ARBA" id="ARBA00022801"/>
    </source>
</evidence>
<evidence type="ECO:0000256" key="9">
    <source>
        <dbReference type="PIRSR" id="PIRSR600101-1"/>
    </source>
</evidence>
<dbReference type="InterPro" id="IPR043137">
    <property type="entry name" value="GGT_ssub_C"/>
</dbReference>
<dbReference type="Pfam" id="PF01019">
    <property type="entry name" value="G_glu_transpept"/>
    <property type="match status" value="1"/>
</dbReference>
<feature type="region of interest" description="Disordered" evidence="12">
    <location>
        <begin position="446"/>
        <end position="466"/>
    </location>
</feature>
<feature type="binding site" evidence="10">
    <location>
        <position position="108"/>
    </location>
    <ligand>
        <name>L-glutamate</name>
        <dbReference type="ChEBI" id="CHEBI:29985"/>
    </ligand>
</feature>
<name>A0A5M6ZBV1_9PROT</name>
<sequence length="580" mass="60801">MTPSFRLFLLAGAACSLAACNGDTPASAPAPETASGPGPEQAMVAAAHPDAVEAGLEILRRGGDAVDAAVAVQAVLGLVEPQSSGIAGGAFLVRYDAATGETVVYDGREIAPASARDDMWLDDQGAPFGFIEAWQSGQSTGVPGVIAMLAMAHEDHGRVDWADGFDAAIALAQEGFEVSPRLSALAQRVAPISSLARREPSRSYFYDEEGNAWPAGHVLTNPGYAATLAAVAADWRNFYTGEIAAQIIEAAGEEPLPGRLTEADLAGYEPVRREALCSPYRVYVICSAPPPSSGGVAVGAIMTILEGFDMSAHGPDTVEGWRLFIEASRLAYADRDQYVGDADFVDVPVAGLLDRDYLAARRALIDPEGGAIAAVSHGTPPGAPETAADTTPDNPGTTHFSIRDTFGNVVSMTTTVEAGFGNNRMTEGGFLLNNQLTDFAFAPRDEAGRQHPNAPEAGKRPRSSMSPTIVFDKNGAFVMATGSPGGNSIIAYTAKTLVAMLDWGLSAQEAAELPNVVARGDQINIERGFDPEILQELRARGFQIEGERGENSGIHIIALRPDGSLDGAADPRREGVARQP</sequence>
<reference evidence="14 15" key="1">
    <citation type="submission" date="2019-09" db="EMBL/GenBank/DDBJ databases">
        <authorList>
            <person name="Kevbrin V."/>
            <person name="Grouzdev D.S."/>
        </authorList>
    </citation>
    <scope>NUCLEOTIDE SEQUENCE [LARGE SCALE GENOMIC DNA]</scope>
    <source>
        <strain evidence="14 15">G-192</strain>
    </source>
</reference>
<evidence type="ECO:0000313" key="14">
    <source>
        <dbReference type="EMBL" id="KAA5802169.1"/>
    </source>
</evidence>
<evidence type="ECO:0000256" key="10">
    <source>
        <dbReference type="PIRSR" id="PIRSR600101-2"/>
    </source>
</evidence>
<feature type="region of interest" description="Disordered" evidence="12">
    <location>
        <begin position="372"/>
        <end position="397"/>
    </location>
</feature>
<dbReference type="GO" id="GO:0006750">
    <property type="term" value="P:glutathione biosynthetic process"/>
    <property type="evidence" value="ECO:0007669"/>
    <property type="project" value="UniProtKB-KW"/>
</dbReference>
<dbReference type="InterPro" id="IPR051792">
    <property type="entry name" value="GGT_bact"/>
</dbReference>
<dbReference type="EC" id="2.3.2.2" evidence="11"/>
<evidence type="ECO:0000256" key="7">
    <source>
        <dbReference type="ARBA" id="ARBA00023315"/>
    </source>
</evidence>
<evidence type="ECO:0000256" key="13">
    <source>
        <dbReference type="SAM" id="SignalP"/>
    </source>
</evidence>
<dbReference type="RefSeq" id="WP_150023420.1">
    <property type="nucleotide sequence ID" value="NZ_VWOJ01000003.1"/>
</dbReference>
<dbReference type="PANTHER" id="PTHR43199:SF1">
    <property type="entry name" value="GLUTATHIONE HYDROLASE PROENZYME"/>
    <property type="match status" value="1"/>
</dbReference>
<dbReference type="InterPro" id="IPR055262">
    <property type="entry name" value="GGT_CS"/>
</dbReference>
<feature type="signal peptide" evidence="13">
    <location>
        <begin position="1"/>
        <end position="18"/>
    </location>
</feature>
<evidence type="ECO:0000256" key="1">
    <source>
        <dbReference type="ARBA" id="ARBA00001049"/>
    </source>
</evidence>
<evidence type="ECO:0000256" key="8">
    <source>
        <dbReference type="ARBA" id="ARBA00047417"/>
    </source>
</evidence>
<dbReference type="AlphaFoldDB" id="A0A5M6ZBV1"/>
<organism evidence="14 15">
    <name type="scientific">Alkalicaulis satelles</name>
    <dbReference type="NCBI Taxonomy" id="2609175"/>
    <lineage>
        <taxon>Bacteria</taxon>
        <taxon>Pseudomonadati</taxon>
        <taxon>Pseudomonadota</taxon>
        <taxon>Alphaproteobacteria</taxon>
        <taxon>Maricaulales</taxon>
        <taxon>Maricaulaceae</taxon>
        <taxon>Alkalicaulis</taxon>
    </lineage>
</organism>
<comment type="PTM">
    <text evidence="11">Cleaved by autocatalysis into a large and a small subunit.</text>
</comment>
<evidence type="ECO:0000313" key="15">
    <source>
        <dbReference type="Proteomes" id="UP000325122"/>
    </source>
</evidence>
<comment type="similarity">
    <text evidence="3 11">Belongs to the gamma-glutamyltransferase family.</text>
</comment>
<dbReference type="Gene3D" id="1.10.246.130">
    <property type="match status" value="1"/>
</dbReference>
<proteinExistence type="inferred from homology"/>
<keyword evidence="13" id="KW-0732">Signal</keyword>
<feature type="binding site" evidence="10">
    <location>
        <begin position="463"/>
        <end position="464"/>
    </location>
    <ligand>
        <name>L-glutamate</name>
        <dbReference type="ChEBI" id="CHEBI:29985"/>
    </ligand>
</feature>
<evidence type="ECO:0000256" key="11">
    <source>
        <dbReference type="RuleBase" id="RU368036"/>
    </source>
</evidence>
<dbReference type="EMBL" id="VWOJ01000003">
    <property type="protein sequence ID" value="KAA5802169.1"/>
    <property type="molecule type" value="Genomic_DNA"/>
</dbReference>
<dbReference type="InterPro" id="IPR000101">
    <property type="entry name" value="GGT_peptidase"/>
</dbReference>
<keyword evidence="11" id="KW-0317">Glutathione biosynthesis</keyword>
<dbReference type="GO" id="GO:0036374">
    <property type="term" value="F:glutathione hydrolase activity"/>
    <property type="evidence" value="ECO:0007669"/>
    <property type="project" value="UniProtKB-UniRule"/>
</dbReference>
<comment type="catalytic activity">
    <reaction evidence="1 11">
        <text>an S-substituted glutathione + H2O = an S-substituted L-cysteinylglycine + L-glutamate</text>
        <dbReference type="Rhea" id="RHEA:59468"/>
        <dbReference type="ChEBI" id="CHEBI:15377"/>
        <dbReference type="ChEBI" id="CHEBI:29985"/>
        <dbReference type="ChEBI" id="CHEBI:90779"/>
        <dbReference type="ChEBI" id="CHEBI:143103"/>
        <dbReference type="EC" id="3.4.19.13"/>
    </reaction>
</comment>
<feature type="binding site" evidence="10">
    <location>
        <position position="438"/>
    </location>
    <ligand>
        <name>L-glutamate</name>
        <dbReference type="ChEBI" id="CHEBI:29985"/>
    </ligand>
</feature>
<keyword evidence="5 11" id="KW-0378">Hydrolase</keyword>
<comment type="catalytic activity">
    <reaction evidence="8 11">
        <text>an N-terminal (5-L-glutamyl)-[peptide] + an alpha-amino acid = 5-L-glutamyl amino acid + an N-terminal L-alpha-aminoacyl-[peptide]</text>
        <dbReference type="Rhea" id="RHEA:23904"/>
        <dbReference type="Rhea" id="RHEA-COMP:9780"/>
        <dbReference type="Rhea" id="RHEA-COMP:9795"/>
        <dbReference type="ChEBI" id="CHEBI:77644"/>
        <dbReference type="ChEBI" id="CHEBI:78597"/>
        <dbReference type="ChEBI" id="CHEBI:78599"/>
        <dbReference type="ChEBI" id="CHEBI:78608"/>
        <dbReference type="EC" id="2.3.2.2"/>
    </reaction>
</comment>
<dbReference type="GO" id="GO:0103068">
    <property type="term" value="F:leukotriene C4 gamma-glutamyl transferase activity"/>
    <property type="evidence" value="ECO:0007669"/>
    <property type="project" value="UniProtKB-EC"/>
</dbReference>
<dbReference type="GO" id="GO:0006751">
    <property type="term" value="P:glutathione catabolic process"/>
    <property type="evidence" value="ECO:0007669"/>
    <property type="project" value="UniProtKB-UniRule"/>
</dbReference>
<comment type="subunit">
    <text evidence="11">This enzyme consists of two polypeptide chains, which are synthesized in precursor form from a single polypeptide.</text>
</comment>
<feature type="active site" description="Nucleophile" evidence="9">
    <location>
        <position position="397"/>
    </location>
</feature>
<dbReference type="PROSITE" id="PS51257">
    <property type="entry name" value="PROKAR_LIPOPROTEIN"/>
    <property type="match status" value="1"/>
</dbReference>
<dbReference type="PANTHER" id="PTHR43199">
    <property type="entry name" value="GLUTATHIONE HYDROLASE"/>
    <property type="match status" value="1"/>
</dbReference>
<feature type="chain" id="PRO_5024383674" description="Glutathione hydrolase proenzyme" evidence="13">
    <location>
        <begin position="19"/>
        <end position="580"/>
    </location>
</feature>
<gene>
    <name evidence="14" type="primary">ggt</name>
    <name evidence="14" type="ORF">F1654_10020</name>
</gene>
<evidence type="ECO:0000256" key="12">
    <source>
        <dbReference type="SAM" id="MobiDB-lite"/>
    </source>
</evidence>
<comment type="caution">
    <text evidence="14">The sequence shown here is derived from an EMBL/GenBank/DDBJ whole genome shotgun (WGS) entry which is preliminary data.</text>
</comment>